<dbReference type="EC" id="6.3.4.15" evidence="3"/>
<dbReference type="OrthoDB" id="9807064at2"/>
<dbReference type="PANTHER" id="PTHR12835">
    <property type="entry name" value="BIOTIN PROTEIN LIGASE"/>
    <property type="match status" value="1"/>
</dbReference>
<comment type="catalytic activity">
    <reaction evidence="4">
        <text>biotin + L-lysyl-[protein] + ATP = N(6)-biotinyl-L-lysyl-[protein] + AMP + diphosphate + H(+)</text>
        <dbReference type="Rhea" id="RHEA:11756"/>
        <dbReference type="Rhea" id="RHEA-COMP:9752"/>
        <dbReference type="Rhea" id="RHEA-COMP:10505"/>
        <dbReference type="ChEBI" id="CHEBI:15378"/>
        <dbReference type="ChEBI" id="CHEBI:29969"/>
        <dbReference type="ChEBI" id="CHEBI:30616"/>
        <dbReference type="ChEBI" id="CHEBI:33019"/>
        <dbReference type="ChEBI" id="CHEBI:57586"/>
        <dbReference type="ChEBI" id="CHEBI:83144"/>
        <dbReference type="ChEBI" id="CHEBI:456215"/>
        <dbReference type="EC" id="6.3.4.15"/>
    </reaction>
</comment>
<evidence type="ECO:0000313" key="7">
    <source>
        <dbReference type="EMBL" id="EFI35339.1"/>
    </source>
</evidence>
<feature type="domain" description="BPL/LPL catalytic" evidence="6">
    <location>
        <begin position="50"/>
        <end position="159"/>
    </location>
</feature>
<dbReference type="RefSeq" id="WP_008868471.1">
    <property type="nucleotide sequence ID" value="NZ_ACJN02000001.1"/>
</dbReference>
<dbReference type="InterPro" id="IPR003142">
    <property type="entry name" value="BPL_C"/>
</dbReference>
<evidence type="ECO:0000259" key="6">
    <source>
        <dbReference type="Pfam" id="PF03099"/>
    </source>
</evidence>
<dbReference type="GO" id="GO:0005737">
    <property type="term" value="C:cytoplasm"/>
    <property type="evidence" value="ECO:0007669"/>
    <property type="project" value="TreeGrafter"/>
</dbReference>
<dbReference type="Pfam" id="PF03099">
    <property type="entry name" value="BPL_LplA_LipB"/>
    <property type="match status" value="1"/>
</dbReference>
<protein>
    <recommendedName>
        <fullName evidence="3">biotin--[biotin carboxyl-carrier protein] ligase</fullName>
        <ecNumber evidence="3">6.3.4.15</ecNumber>
    </recommendedName>
</protein>
<gene>
    <name evidence="7" type="ORF">Dthio_PD2754</name>
</gene>
<evidence type="ECO:0000256" key="2">
    <source>
        <dbReference type="ARBA" id="ARBA00023267"/>
    </source>
</evidence>
<dbReference type="PANTHER" id="PTHR12835:SF5">
    <property type="entry name" value="BIOTIN--PROTEIN LIGASE"/>
    <property type="match status" value="1"/>
</dbReference>
<keyword evidence="2" id="KW-0092">Biotin</keyword>
<dbReference type="Gene3D" id="3.30.930.10">
    <property type="entry name" value="Bira Bifunctional Protein, Domain 2"/>
    <property type="match status" value="1"/>
</dbReference>
<dbReference type="Pfam" id="PF02237">
    <property type="entry name" value="BPL_C"/>
    <property type="match status" value="1"/>
</dbReference>
<comment type="caution">
    <text evidence="7">The sequence shown here is derived from an EMBL/GenBank/DDBJ whole genome shotgun (WGS) entry which is preliminary data.</text>
</comment>
<accession>D6SKX8</accession>
<name>D6SKX8_9BACT</name>
<reference evidence="7" key="1">
    <citation type="submission" date="2010-05" db="EMBL/GenBank/DDBJ databases">
        <title>The draft genome of Desulfonatronospira thiodismutans ASO3-1.</title>
        <authorList>
            <consortium name="US DOE Joint Genome Institute (JGI-PGF)"/>
            <person name="Lucas S."/>
            <person name="Copeland A."/>
            <person name="Lapidus A."/>
            <person name="Cheng J.-F."/>
            <person name="Bruce D."/>
            <person name="Goodwin L."/>
            <person name="Pitluck S."/>
            <person name="Chertkov O."/>
            <person name="Brettin T."/>
            <person name="Detter J.C."/>
            <person name="Han C."/>
            <person name="Land M.L."/>
            <person name="Hauser L."/>
            <person name="Kyrpides N."/>
            <person name="Mikhailova N."/>
            <person name="Muyzer G."/>
            <person name="Woyke T."/>
        </authorList>
    </citation>
    <scope>NUCLEOTIDE SEQUENCE [LARGE SCALE GENOMIC DNA]</scope>
    <source>
        <strain evidence="7">ASO3-1</strain>
    </source>
</reference>
<dbReference type="EMBL" id="ACJN02000001">
    <property type="protein sequence ID" value="EFI35339.1"/>
    <property type="molecule type" value="Genomic_DNA"/>
</dbReference>
<dbReference type="eggNOG" id="COG0340">
    <property type="taxonomic scope" value="Bacteria"/>
</dbReference>
<sequence>MQVFKLKDILPSKVAGSFAGMPDFSACFQRSWREFRVFDLETCASSLDTAWELMDQGGMLAGDSVLCLEQTGGRGRMRRRWSSPRGNIYAALKLPVPDSTEMNRMLSIITGYSFQRALMARGIEVFLKWPNDLVVNSGKAGGILIEEKRGGILAGIGLNLKSLPDSRELRTGRLMDPVHLSGAWPEADPRTAWAELVYLGQFWYDNILCNYSLIDFISEVKPYLWLVNQMVRVEQDQIVLEGRLKGIDESGGIILDCAGHHKHIQTGTLLS</sequence>
<evidence type="ECO:0000256" key="4">
    <source>
        <dbReference type="ARBA" id="ARBA00047846"/>
    </source>
</evidence>
<dbReference type="InterPro" id="IPR045864">
    <property type="entry name" value="aa-tRNA-synth_II/BPL/LPL"/>
</dbReference>
<dbReference type="Proteomes" id="UP000005496">
    <property type="component" value="Unassembled WGS sequence"/>
</dbReference>
<evidence type="ECO:0000259" key="5">
    <source>
        <dbReference type="Pfam" id="PF02237"/>
    </source>
</evidence>
<proteinExistence type="predicted"/>
<keyword evidence="8" id="KW-1185">Reference proteome</keyword>
<feature type="domain" description="Biotin protein ligase C-terminal" evidence="5">
    <location>
        <begin position="228"/>
        <end position="267"/>
    </location>
</feature>
<dbReference type="SUPFAM" id="SSF55681">
    <property type="entry name" value="Class II aaRS and biotin synthetases"/>
    <property type="match status" value="1"/>
</dbReference>
<evidence type="ECO:0000256" key="1">
    <source>
        <dbReference type="ARBA" id="ARBA00022598"/>
    </source>
</evidence>
<dbReference type="AlphaFoldDB" id="D6SKX8"/>
<dbReference type="InterPro" id="IPR004408">
    <property type="entry name" value="Biotin_CoA_COase_ligase"/>
</dbReference>
<evidence type="ECO:0000313" key="8">
    <source>
        <dbReference type="Proteomes" id="UP000005496"/>
    </source>
</evidence>
<organism evidence="7 8">
    <name type="scientific">Desulfonatronospira thiodismutans ASO3-1</name>
    <dbReference type="NCBI Taxonomy" id="555779"/>
    <lineage>
        <taxon>Bacteria</taxon>
        <taxon>Pseudomonadati</taxon>
        <taxon>Thermodesulfobacteriota</taxon>
        <taxon>Desulfovibrionia</taxon>
        <taxon>Desulfovibrionales</taxon>
        <taxon>Desulfonatronovibrionaceae</taxon>
        <taxon>Desulfonatronospira</taxon>
    </lineage>
</organism>
<dbReference type="GO" id="GO:0004077">
    <property type="term" value="F:biotin--[biotin carboxyl-carrier protein] ligase activity"/>
    <property type="evidence" value="ECO:0007669"/>
    <property type="project" value="UniProtKB-EC"/>
</dbReference>
<keyword evidence="1 7" id="KW-0436">Ligase</keyword>
<evidence type="ECO:0000256" key="3">
    <source>
        <dbReference type="ARBA" id="ARBA00024227"/>
    </source>
</evidence>
<dbReference type="NCBIfam" id="TIGR00121">
    <property type="entry name" value="birA_ligase"/>
    <property type="match status" value="1"/>
</dbReference>
<dbReference type="InterPro" id="IPR004143">
    <property type="entry name" value="BPL_LPL_catalytic"/>
</dbReference>